<keyword evidence="7" id="KW-1015">Disulfide bond</keyword>
<organism evidence="13 14">
    <name type="scientific">Cryptolaemus montrouzieri</name>
    <dbReference type="NCBI Taxonomy" id="559131"/>
    <lineage>
        <taxon>Eukaryota</taxon>
        <taxon>Metazoa</taxon>
        <taxon>Ecdysozoa</taxon>
        <taxon>Arthropoda</taxon>
        <taxon>Hexapoda</taxon>
        <taxon>Insecta</taxon>
        <taxon>Pterygota</taxon>
        <taxon>Neoptera</taxon>
        <taxon>Endopterygota</taxon>
        <taxon>Coleoptera</taxon>
        <taxon>Polyphaga</taxon>
        <taxon>Cucujiformia</taxon>
        <taxon>Coccinelloidea</taxon>
        <taxon>Coccinellidae</taxon>
        <taxon>Scymninae</taxon>
        <taxon>Scymnini</taxon>
        <taxon>Cryptolaemus</taxon>
    </lineage>
</organism>
<dbReference type="GO" id="GO:0006508">
    <property type="term" value="P:proteolysis"/>
    <property type="evidence" value="ECO:0007669"/>
    <property type="project" value="UniProtKB-KW"/>
</dbReference>
<accession>A0ABD2NGF2</accession>
<feature type="domain" description="Peptidase S1" evidence="12">
    <location>
        <begin position="52"/>
        <end position="295"/>
    </location>
</feature>
<evidence type="ECO:0000256" key="3">
    <source>
        <dbReference type="ARBA" id="ARBA00022757"/>
    </source>
</evidence>
<dbReference type="SUPFAM" id="SSF50494">
    <property type="entry name" value="Trypsin-like serine proteases"/>
    <property type="match status" value="1"/>
</dbReference>
<feature type="signal peptide" evidence="11">
    <location>
        <begin position="1"/>
        <end position="28"/>
    </location>
</feature>
<comment type="catalytic activity">
    <reaction evidence="8">
        <text>Preferential cleavage: Arg-|-Xaa, Lys-|-Xaa.</text>
        <dbReference type="EC" id="3.4.21.4"/>
    </reaction>
</comment>
<evidence type="ECO:0000256" key="11">
    <source>
        <dbReference type="SAM" id="SignalP"/>
    </source>
</evidence>
<evidence type="ECO:0000256" key="2">
    <source>
        <dbReference type="ARBA" id="ARBA00022670"/>
    </source>
</evidence>
<comment type="similarity">
    <text evidence="1">Belongs to the peptidase S1 family.</text>
</comment>
<dbReference type="InterPro" id="IPR033116">
    <property type="entry name" value="TRYPSIN_SER"/>
</dbReference>
<evidence type="ECO:0000256" key="5">
    <source>
        <dbReference type="ARBA" id="ARBA00022825"/>
    </source>
</evidence>
<feature type="chain" id="PRO_5044801880" description="trypsin" evidence="11">
    <location>
        <begin position="29"/>
        <end position="358"/>
    </location>
</feature>
<evidence type="ECO:0000313" key="13">
    <source>
        <dbReference type="EMBL" id="KAL3277748.1"/>
    </source>
</evidence>
<dbReference type="PROSITE" id="PS00135">
    <property type="entry name" value="TRYPSIN_SER"/>
    <property type="match status" value="1"/>
</dbReference>
<comment type="caution">
    <text evidence="13">The sequence shown here is derived from an EMBL/GenBank/DDBJ whole genome shotgun (WGS) entry which is preliminary data.</text>
</comment>
<evidence type="ECO:0000313" key="14">
    <source>
        <dbReference type="Proteomes" id="UP001516400"/>
    </source>
</evidence>
<dbReference type="SMART" id="SM00020">
    <property type="entry name" value="Tryp_SPc"/>
    <property type="match status" value="1"/>
</dbReference>
<dbReference type="GO" id="GO:0007586">
    <property type="term" value="P:digestion"/>
    <property type="evidence" value="ECO:0007669"/>
    <property type="project" value="UniProtKB-KW"/>
</dbReference>
<dbReference type="Proteomes" id="UP001516400">
    <property type="component" value="Unassembled WGS sequence"/>
</dbReference>
<sequence length="358" mass="40077">MKLLTKHNSFIFFIFLMIAFFPNDTSYSKNILEFTRRSKRRTGFQHMMDFKIVGGSETSIKDFPFMVSVQRLSHHICGGTIVTKIFVLTAAHCVTTGTETSEWYITDPLDLNVVAGQSVLDLGECQFRDVRRVFVNEQYNDSTLKNDVALIEIFDTFEWTEYTQVAELFSRVHIPFESYDFCITLGWGSTEAGEMIPSTYFPERNILQQVDLQPSFKMTCERFFSPAPEMFDDSKLCSILTGGKDACSGDSGGPIVCNGIQYGIVSSGLGCAQPNMAAVFVNVSAVHDWIYGVLNNTEQLVRMRLVEKINMERNMHGGTAKSKPTASSGVKPILKSFGNSVIVLVLCNVVILNKLHPI</sequence>
<dbReference type="InterPro" id="IPR001254">
    <property type="entry name" value="Trypsin_dom"/>
</dbReference>
<dbReference type="PANTHER" id="PTHR24276">
    <property type="entry name" value="POLYSERASE-RELATED"/>
    <property type="match status" value="1"/>
</dbReference>
<keyword evidence="2 10" id="KW-0645">Protease</keyword>
<evidence type="ECO:0000256" key="10">
    <source>
        <dbReference type="RuleBase" id="RU363034"/>
    </source>
</evidence>
<dbReference type="InterPro" id="IPR043504">
    <property type="entry name" value="Peptidase_S1_PA_chymotrypsin"/>
</dbReference>
<evidence type="ECO:0000256" key="6">
    <source>
        <dbReference type="ARBA" id="ARBA00023145"/>
    </source>
</evidence>
<dbReference type="InterPro" id="IPR018114">
    <property type="entry name" value="TRYPSIN_HIS"/>
</dbReference>
<dbReference type="Gene3D" id="2.40.10.10">
    <property type="entry name" value="Trypsin-like serine proteases"/>
    <property type="match status" value="1"/>
</dbReference>
<dbReference type="Pfam" id="PF00089">
    <property type="entry name" value="Trypsin"/>
    <property type="match status" value="1"/>
</dbReference>
<evidence type="ECO:0000256" key="8">
    <source>
        <dbReference type="ARBA" id="ARBA00036320"/>
    </source>
</evidence>
<keyword evidence="4 10" id="KW-0378">Hydrolase</keyword>
<dbReference type="PRINTS" id="PR00722">
    <property type="entry name" value="CHYMOTRYPSIN"/>
</dbReference>
<protein>
    <recommendedName>
        <fullName evidence="9">trypsin</fullName>
        <ecNumber evidence="9">3.4.21.4</ecNumber>
    </recommendedName>
</protein>
<evidence type="ECO:0000259" key="12">
    <source>
        <dbReference type="PROSITE" id="PS50240"/>
    </source>
</evidence>
<dbReference type="EC" id="3.4.21.4" evidence="9"/>
<gene>
    <name evidence="13" type="ORF">HHI36_013088</name>
</gene>
<proteinExistence type="inferred from homology"/>
<dbReference type="AlphaFoldDB" id="A0ABD2NGF2"/>
<keyword evidence="6" id="KW-0865">Zymogen</keyword>
<dbReference type="InterPro" id="IPR050430">
    <property type="entry name" value="Peptidase_S1"/>
</dbReference>
<evidence type="ECO:0000256" key="1">
    <source>
        <dbReference type="ARBA" id="ARBA00007664"/>
    </source>
</evidence>
<evidence type="ECO:0000256" key="4">
    <source>
        <dbReference type="ARBA" id="ARBA00022801"/>
    </source>
</evidence>
<dbReference type="InterPro" id="IPR009003">
    <property type="entry name" value="Peptidase_S1_PA"/>
</dbReference>
<dbReference type="InterPro" id="IPR001314">
    <property type="entry name" value="Peptidase_S1A"/>
</dbReference>
<keyword evidence="14" id="KW-1185">Reference proteome</keyword>
<keyword evidence="3" id="KW-0222">Digestion</keyword>
<dbReference type="GO" id="GO:0004252">
    <property type="term" value="F:serine-type endopeptidase activity"/>
    <property type="evidence" value="ECO:0007669"/>
    <property type="project" value="UniProtKB-EC"/>
</dbReference>
<evidence type="ECO:0000256" key="9">
    <source>
        <dbReference type="ARBA" id="ARBA00038868"/>
    </source>
</evidence>
<keyword evidence="11" id="KW-0732">Signal</keyword>
<dbReference type="PROSITE" id="PS00134">
    <property type="entry name" value="TRYPSIN_HIS"/>
    <property type="match status" value="1"/>
</dbReference>
<keyword evidence="5 10" id="KW-0720">Serine protease</keyword>
<name>A0ABD2NGF2_9CUCU</name>
<dbReference type="PROSITE" id="PS50240">
    <property type="entry name" value="TRYPSIN_DOM"/>
    <property type="match status" value="1"/>
</dbReference>
<dbReference type="PANTHER" id="PTHR24276:SF97">
    <property type="entry name" value="GH13245P2-RELATED"/>
    <property type="match status" value="1"/>
</dbReference>
<reference evidence="13 14" key="1">
    <citation type="journal article" date="2021" name="BMC Biol.">
        <title>Horizontally acquired antibacterial genes associated with adaptive radiation of ladybird beetles.</title>
        <authorList>
            <person name="Li H.S."/>
            <person name="Tang X.F."/>
            <person name="Huang Y.H."/>
            <person name="Xu Z.Y."/>
            <person name="Chen M.L."/>
            <person name="Du X.Y."/>
            <person name="Qiu B.Y."/>
            <person name="Chen P.T."/>
            <person name="Zhang W."/>
            <person name="Slipinski A."/>
            <person name="Escalona H.E."/>
            <person name="Waterhouse R.M."/>
            <person name="Zwick A."/>
            <person name="Pang H."/>
        </authorList>
    </citation>
    <scope>NUCLEOTIDE SEQUENCE [LARGE SCALE GENOMIC DNA]</scope>
    <source>
        <strain evidence="13">SYSU2018</strain>
    </source>
</reference>
<dbReference type="FunFam" id="2.40.10.10:FF:000068">
    <property type="entry name" value="transmembrane protease serine 2"/>
    <property type="match status" value="1"/>
</dbReference>
<dbReference type="CDD" id="cd00190">
    <property type="entry name" value="Tryp_SPc"/>
    <property type="match status" value="1"/>
</dbReference>
<dbReference type="EMBL" id="JABFTP020000103">
    <property type="protein sequence ID" value="KAL3277748.1"/>
    <property type="molecule type" value="Genomic_DNA"/>
</dbReference>
<evidence type="ECO:0000256" key="7">
    <source>
        <dbReference type="ARBA" id="ARBA00023157"/>
    </source>
</evidence>